<dbReference type="EMBL" id="JAWDEY010000034">
    <property type="protein sequence ID" value="KAK6588266.1"/>
    <property type="molecule type" value="Genomic_DNA"/>
</dbReference>
<reference evidence="1 2" key="1">
    <citation type="submission" date="2023-10" db="EMBL/GenBank/DDBJ databases">
        <title>Comparative genomics analysis reveals potential genetic determinants of host preference in Cryptosporidium xiaoi.</title>
        <authorList>
            <person name="Xiao L."/>
            <person name="Li J."/>
        </authorList>
    </citation>
    <scope>NUCLEOTIDE SEQUENCE [LARGE SCALE GENOMIC DNA]</scope>
    <source>
        <strain evidence="1 2">52996</strain>
    </source>
</reference>
<accession>A0AAV9XU89</accession>
<dbReference type="Proteomes" id="UP001311799">
    <property type="component" value="Unassembled WGS sequence"/>
</dbReference>
<comment type="caution">
    <text evidence="1">The sequence shown here is derived from an EMBL/GenBank/DDBJ whole genome shotgun (WGS) entry which is preliminary data.</text>
</comment>
<name>A0AAV9XU89_9CRYT</name>
<gene>
    <name evidence="1" type="ORF">RS030_6787</name>
</gene>
<organism evidence="1 2">
    <name type="scientific">Cryptosporidium xiaoi</name>
    <dbReference type="NCBI Taxonomy" id="659607"/>
    <lineage>
        <taxon>Eukaryota</taxon>
        <taxon>Sar</taxon>
        <taxon>Alveolata</taxon>
        <taxon>Apicomplexa</taxon>
        <taxon>Conoidasida</taxon>
        <taxon>Coccidia</taxon>
        <taxon>Eucoccidiorida</taxon>
        <taxon>Eimeriorina</taxon>
        <taxon>Cryptosporidiidae</taxon>
        <taxon>Cryptosporidium</taxon>
    </lineage>
</organism>
<evidence type="ECO:0000313" key="1">
    <source>
        <dbReference type="EMBL" id="KAK6588266.1"/>
    </source>
</evidence>
<keyword evidence="2" id="KW-1185">Reference proteome</keyword>
<evidence type="ECO:0000313" key="2">
    <source>
        <dbReference type="Proteomes" id="UP001311799"/>
    </source>
</evidence>
<dbReference type="Pfam" id="PF09751">
    <property type="entry name" value="Es2"/>
    <property type="match status" value="1"/>
</dbReference>
<dbReference type="AlphaFoldDB" id="A0AAV9XU89"/>
<proteinExistence type="predicted"/>
<sequence length="338" mass="39777">MNDDKEKIVQKNLIKIGDGKINDELKERLIRATKINNQFDVKVNKKIVLNQEEYYEKLNNIIRDDYYPDLNYLNRNKDNHEIIKRSIHDLPGTLSQNELICDDNAEINLNRGNYSGKLPPNNNEKMNISEFQSNYTNDNYISFLELENSDQIKKRNKLYWIEEQSIKHNLNREINLINSEMKALTNDINNIRDYSTNNKDDSGLILQKNEPRTTFMFGTNKTDAINYNLNTKNSVCNNNNSRMASEKINPSNTRYNSDERELLPLNRDRLQFLKKIKRKQENSALKDETRLLLKSPLIKNAIKKSKGDLRYIDYELRSSYSNYKGKKSNTSFSRLTKL</sequence>
<protein>
    <submittedName>
        <fullName evidence="1">Uncharacterized protein</fullName>
    </submittedName>
</protein>
<dbReference type="InterPro" id="IPR019148">
    <property type="entry name" value="Nuclear_protein_DGCR14_ESS-2"/>
</dbReference>